<dbReference type="RefSeq" id="WP_069158746.1">
    <property type="nucleotide sequence ID" value="NZ_JBKXXQ010000019.1"/>
</dbReference>
<reference evidence="1 2" key="1">
    <citation type="submission" date="2016-07" db="EMBL/GenBank/DDBJ databases">
        <title>Characterization of isolates of Eisenbergiella tayi derived from blood cultures, using whole genome sequencing.</title>
        <authorList>
            <person name="Burdz T."/>
            <person name="Wiebe D."/>
            <person name="Huynh C."/>
            <person name="Bernard K."/>
        </authorList>
    </citation>
    <scope>NUCLEOTIDE SEQUENCE [LARGE SCALE GENOMIC DNA]</scope>
    <source>
        <strain evidence="1 2">NML 120489</strain>
    </source>
</reference>
<name>A0A1E3AKU9_9FIRM</name>
<gene>
    <name evidence="1" type="ORF">BEH84_05083</name>
</gene>
<comment type="caution">
    <text evidence="1">The sequence shown here is derived from an EMBL/GenBank/DDBJ whole genome shotgun (WGS) entry which is preliminary data.</text>
</comment>
<evidence type="ECO:0000313" key="1">
    <source>
        <dbReference type="EMBL" id="ODM09333.1"/>
    </source>
</evidence>
<evidence type="ECO:0000313" key="2">
    <source>
        <dbReference type="Proteomes" id="UP000095003"/>
    </source>
</evidence>
<dbReference type="GeneID" id="93303001"/>
<sequence>MFVSEYLGLNDELEEMGVFDCVFDNDSSFFINLMRLKVSDVPEFKGAYQRIKDYFSEIATLLNASDSKEDKLYKTAFKRFKPLEINGINLGFSKSKYGAALEKSYENKL</sequence>
<dbReference type="EMBL" id="MCGI01000005">
    <property type="protein sequence ID" value="ODM09333.1"/>
    <property type="molecule type" value="Genomic_DNA"/>
</dbReference>
<dbReference type="AlphaFoldDB" id="A0A1E3AKU9"/>
<protein>
    <submittedName>
        <fullName evidence="1">Uncharacterized protein</fullName>
    </submittedName>
</protein>
<organism evidence="1 2">
    <name type="scientific">Eisenbergiella tayi</name>
    <dbReference type="NCBI Taxonomy" id="1432052"/>
    <lineage>
        <taxon>Bacteria</taxon>
        <taxon>Bacillati</taxon>
        <taxon>Bacillota</taxon>
        <taxon>Clostridia</taxon>
        <taxon>Lachnospirales</taxon>
        <taxon>Lachnospiraceae</taxon>
        <taxon>Eisenbergiella</taxon>
    </lineage>
</organism>
<accession>A0A1E3AKU9</accession>
<proteinExistence type="predicted"/>
<dbReference type="Proteomes" id="UP000095003">
    <property type="component" value="Unassembled WGS sequence"/>
</dbReference>